<dbReference type="PANTHER" id="PTHR47396:SF1">
    <property type="entry name" value="ATP-DEPENDENT HELICASE IRC3-RELATED"/>
    <property type="match status" value="1"/>
</dbReference>
<dbReference type="Gene3D" id="3.40.50.300">
    <property type="entry name" value="P-loop containing nucleotide triphosphate hydrolases"/>
    <property type="match status" value="1"/>
</dbReference>
<accession>A0A813D544</accession>
<dbReference type="SUPFAM" id="SSF52540">
    <property type="entry name" value="P-loop containing nucleoside triphosphate hydrolases"/>
    <property type="match status" value="1"/>
</dbReference>
<evidence type="ECO:0000259" key="2">
    <source>
        <dbReference type="PROSITE" id="PS51194"/>
    </source>
</evidence>
<dbReference type="PANTHER" id="PTHR47396">
    <property type="entry name" value="TYPE I RESTRICTION ENZYME ECOKI R PROTEIN"/>
    <property type="match status" value="1"/>
</dbReference>
<evidence type="ECO:0000313" key="4">
    <source>
        <dbReference type="Proteomes" id="UP000654075"/>
    </source>
</evidence>
<feature type="region of interest" description="Disordered" evidence="1">
    <location>
        <begin position="189"/>
        <end position="217"/>
    </location>
</feature>
<dbReference type="GO" id="GO:0005829">
    <property type="term" value="C:cytosol"/>
    <property type="evidence" value="ECO:0007669"/>
    <property type="project" value="TreeGrafter"/>
</dbReference>
<protein>
    <recommendedName>
        <fullName evidence="2">Helicase C-terminal domain-containing protein</fullName>
    </recommendedName>
</protein>
<dbReference type="Proteomes" id="UP000654075">
    <property type="component" value="Unassembled WGS sequence"/>
</dbReference>
<keyword evidence="4" id="KW-1185">Reference proteome</keyword>
<proteinExistence type="predicted"/>
<dbReference type="SMART" id="SM00490">
    <property type="entry name" value="HELICc"/>
    <property type="match status" value="1"/>
</dbReference>
<dbReference type="EMBL" id="CAJNNV010000138">
    <property type="protein sequence ID" value="CAE8581581.1"/>
    <property type="molecule type" value="Genomic_DNA"/>
</dbReference>
<feature type="domain" description="Helicase C-terminal" evidence="2">
    <location>
        <begin position="49"/>
        <end position="200"/>
    </location>
</feature>
<dbReference type="Pfam" id="PF00271">
    <property type="entry name" value="Helicase_C"/>
    <property type="match status" value="1"/>
</dbReference>
<sequence>MYYFSATHAMQPDFEYSMGSAIEDGVLCDYDVSIPIVTEGDAKACLAEMIRKRAGHFRRILAYCNSVAEAKEFQKMACELGLAAWHINGDTRPAERARVMRAFSGALSKPAHVLVTVQVLGEGVDIPTADTCLFVEPRSSYASIIQAIGRVLRHHHTKPLAHVILPAVTAGYVPGLSNLRMPARKAQGCHRQRQHSRSHNRTAPDGKKAKQVKLKTRHSIHGGQLERFVQTLTYADYRVKQALHDGRQGRIRFIDARNDASAGSSPMTIVRRIQHSLSQMSHTVVQWEVRLGQLQVFVARENRLPKQNSGGEFETSLGHWLKNQGSLSKNGELSQQQLRSPNATHPLMHQRLSKWNDPLFYWNAQCQGLAVVVDRIQRIPFPDDDDQEVRAVGNWFKHLKIKLGALTSQKLDILKTHTSLSQIE</sequence>
<dbReference type="OrthoDB" id="16911at2759"/>
<organism evidence="3 4">
    <name type="scientific">Polarella glacialis</name>
    <name type="common">Dinoflagellate</name>
    <dbReference type="NCBI Taxonomy" id="89957"/>
    <lineage>
        <taxon>Eukaryota</taxon>
        <taxon>Sar</taxon>
        <taxon>Alveolata</taxon>
        <taxon>Dinophyceae</taxon>
        <taxon>Suessiales</taxon>
        <taxon>Suessiaceae</taxon>
        <taxon>Polarella</taxon>
    </lineage>
</organism>
<dbReference type="Gene3D" id="6.10.140.530">
    <property type="match status" value="1"/>
</dbReference>
<evidence type="ECO:0000313" key="3">
    <source>
        <dbReference type="EMBL" id="CAE8581581.1"/>
    </source>
</evidence>
<feature type="compositionally biased region" description="Basic residues" evidence="1">
    <location>
        <begin position="189"/>
        <end position="200"/>
    </location>
</feature>
<dbReference type="InterPro" id="IPR001650">
    <property type="entry name" value="Helicase_C-like"/>
</dbReference>
<comment type="caution">
    <text evidence="3">The sequence shown here is derived from an EMBL/GenBank/DDBJ whole genome shotgun (WGS) entry which is preliminary data.</text>
</comment>
<dbReference type="InterPro" id="IPR050742">
    <property type="entry name" value="Helicase_Restrict-Modif_Enz"/>
</dbReference>
<gene>
    <name evidence="3" type="ORF">PGLA1383_LOCUS602</name>
</gene>
<dbReference type="InterPro" id="IPR027417">
    <property type="entry name" value="P-loop_NTPase"/>
</dbReference>
<reference evidence="3" key="1">
    <citation type="submission" date="2021-02" db="EMBL/GenBank/DDBJ databases">
        <authorList>
            <person name="Dougan E. K."/>
            <person name="Rhodes N."/>
            <person name="Thang M."/>
            <person name="Chan C."/>
        </authorList>
    </citation>
    <scope>NUCLEOTIDE SEQUENCE</scope>
</reference>
<dbReference type="PROSITE" id="PS51194">
    <property type="entry name" value="HELICASE_CTER"/>
    <property type="match status" value="1"/>
</dbReference>
<name>A0A813D544_POLGL</name>
<evidence type="ECO:0000256" key="1">
    <source>
        <dbReference type="SAM" id="MobiDB-lite"/>
    </source>
</evidence>
<dbReference type="AlphaFoldDB" id="A0A813D544"/>